<evidence type="ECO:0000256" key="1">
    <source>
        <dbReference type="ARBA" id="ARBA00005854"/>
    </source>
</evidence>
<reference evidence="5" key="1">
    <citation type="journal article" date="2015" name="Nature">
        <title>Complex archaea that bridge the gap between prokaryotes and eukaryotes.</title>
        <authorList>
            <person name="Spang A."/>
            <person name="Saw J.H."/>
            <person name="Jorgensen S.L."/>
            <person name="Zaremba-Niedzwiedzka K."/>
            <person name="Martijn J."/>
            <person name="Lind A.E."/>
            <person name="van Eijk R."/>
            <person name="Schleper C."/>
            <person name="Guy L."/>
            <person name="Ettema T.J."/>
        </authorList>
    </citation>
    <scope>NUCLEOTIDE SEQUENCE</scope>
</reference>
<evidence type="ECO:0000259" key="4">
    <source>
        <dbReference type="Pfam" id="PF02826"/>
    </source>
</evidence>
<dbReference type="InterPro" id="IPR006140">
    <property type="entry name" value="D-isomer_DH_NAD-bd"/>
</dbReference>
<dbReference type="InterPro" id="IPR036291">
    <property type="entry name" value="NAD(P)-bd_dom_sf"/>
</dbReference>
<protein>
    <recommendedName>
        <fullName evidence="4">D-isomer specific 2-hydroxyacid dehydrogenase NAD-binding domain-containing protein</fullName>
    </recommendedName>
</protein>
<name>A0A0F9V9D6_9ZZZZ</name>
<dbReference type="GO" id="GO:0016491">
    <property type="term" value="F:oxidoreductase activity"/>
    <property type="evidence" value="ECO:0007669"/>
    <property type="project" value="UniProtKB-KW"/>
</dbReference>
<dbReference type="CDD" id="cd12167">
    <property type="entry name" value="2-Hacid_dh_8"/>
    <property type="match status" value="1"/>
</dbReference>
<feature type="domain" description="D-isomer specific 2-hydroxyacid dehydrogenase NAD-binding" evidence="4">
    <location>
        <begin position="132"/>
        <end position="295"/>
    </location>
</feature>
<dbReference type="PANTHER" id="PTHR42789:SF1">
    <property type="entry name" value="D-ISOMER SPECIFIC 2-HYDROXYACID DEHYDROGENASE FAMILY PROTEIN (AFU_ORTHOLOGUE AFUA_6G10090)"/>
    <property type="match status" value="1"/>
</dbReference>
<evidence type="ECO:0000256" key="3">
    <source>
        <dbReference type="ARBA" id="ARBA00023027"/>
    </source>
</evidence>
<organism evidence="5">
    <name type="scientific">marine sediment metagenome</name>
    <dbReference type="NCBI Taxonomy" id="412755"/>
    <lineage>
        <taxon>unclassified sequences</taxon>
        <taxon>metagenomes</taxon>
        <taxon>ecological metagenomes</taxon>
    </lineage>
</organism>
<dbReference type="SUPFAM" id="SSF51735">
    <property type="entry name" value="NAD(P)-binding Rossmann-fold domains"/>
    <property type="match status" value="1"/>
</dbReference>
<comment type="caution">
    <text evidence="5">The sequence shown here is derived from an EMBL/GenBank/DDBJ whole genome shotgun (WGS) entry which is preliminary data.</text>
</comment>
<gene>
    <name evidence="5" type="ORF">LCGC14_0123930</name>
</gene>
<dbReference type="PANTHER" id="PTHR42789">
    <property type="entry name" value="D-ISOMER SPECIFIC 2-HYDROXYACID DEHYDROGENASE FAMILY PROTEIN (AFU_ORTHOLOGUE AFUA_6G10090)"/>
    <property type="match status" value="1"/>
</dbReference>
<dbReference type="Gene3D" id="3.40.50.720">
    <property type="entry name" value="NAD(P)-binding Rossmann-like Domain"/>
    <property type="match status" value="2"/>
</dbReference>
<keyword evidence="3" id="KW-0520">NAD</keyword>
<dbReference type="GO" id="GO:0051287">
    <property type="term" value="F:NAD binding"/>
    <property type="evidence" value="ECO:0007669"/>
    <property type="project" value="InterPro"/>
</dbReference>
<evidence type="ECO:0000313" key="5">
    <source>
        <dbReference type="EMBL" id="KKO00620.1"/>
    </source>
</evidence>
<dbReference type="InterPro" id="IPR050857">
    <property type="entry name" value="D-2-hydroxyacid_DH"/>
</dbReference>
<accession>A0A0F9V9D6</accession>
<proteinExistence type="inferred from homology"/>
<dbReference type="EMBL" id="LAZR01000039">
    <property type="protein sequence ID" value="KKO00620.1"/>
    <property type="molecule type" value="Genomic_DNA"/>
</dbReference>
<evidence type="ECO:0000256" key="2">
    <source>
        <dbReference type="ARBA" id="ARBA00023002"/>
    </source>
</evidence>
<sequence>MADRAKPKGLFVLSEGNHKLLYALGTDEAIGELVNLVGERQDAESVVANCPQLADVELLFTGWGAPTLDEAFLAAAPKLKVVFYGAGSVRGMVTDASWDRGVRIVSAWAANAVPVIEYTFAQIILGLKLTWHLVREQRREGAWNRSLPVFGANGSTVGIISLGKIGRGVCERLKQLDVNVIAYDPFVAPADAAALGGDLVSLEEVFARADVVSLHTPNLPETRGLITGAHLASMKPYATFINTARGAVVREDDMIDVLQDRPDLMAVLDVTDPEPPAEGSPLWSLANVVLTPHIAGAMGGECARMGWLMADELKRYLAGEPLAHEITREQAAKLA</sequence>
<dbReference type="AlphaFoldDB" id="A0A0F9V9D6"/>
<keyword evidence="2" id="KW-0560">Oxidoreductase</keyword>
<dbReference type="Pfam" id="PF02826">
    <property type="entry name" value="2-Hacid_dh_C"/>
    <property type="match status" value="1"/>
</dbReference>
<comment type="similarity">
    <text evidence="1">Belongs to the D-isomer specific 2-hydroxyacid dehydrogenase family.</text>
</comment>